<dbReference type="EMBL" id="MW057857">
    <property type="protein sequence ID" value="QPB12118.1"/>
    <property type="molecule type" value="Genomic_DNA"/>
</dbReference>
<dbReference type="Gene3D" id="3.60.21.10">
    <property type="match status" value="1"/>
</dbReference>
<name>A0A873WS19_9CAUD</name>
<dbReference type="InterPro" id="IPR004843">
    <property type="entry name" value="Calcineurin-like_PHP"/>
</dbReference>
<dbReference type="SUPFAM" id="SSF56300">
    <property type="entry name" value="Metallo-dependent phosphatases"/>
    <property type="match status" value="1"/>
</dbReference>
<sequence length="325" mass="37249">MKILFTADVHIKLGQKDVPVDWQRNRYMMLAQELRELYFKHQCDLMIVGGDIFDTNKPTSKEVDLNTRFFSMLKDCNIILYTGNHEMLSKKESALSNFTSTYLEISDTFYVADDCYRSADFDIIDYTELKAKTWKPAKSKLCFTHVRGEIPPHVTSEIDLQRFVDHGYELVIAGDLHSFQNSQHIGSVPLMYPGSPLSTSFARSEPKNTHGVFIIDTDTLAVDWVSTDHLPQLITKTISVGEEMVAGTYHHLMYEIEGNILELKSVENSELLKKKLNNAVSTEAKLQLKDKTVGEELDTLWQEVYGLDTKTRVRLHKRLGDYKIV</sequence>
<dbReference type="GO" id="GO:0016787">
    <property type="term" value="F:hydrolase activity"/>
    <property type="evidence" value="ECO:0007669"/>
    <property type="project" value="InterPro"/>
</dbReference>
<protein>
    <submittedName>
        <fullName evidence="2">Recombinase</fullName>
    </submittedName>
</protein>
<evidence type="ECO:0000313" key="2">
    <source>
        <dbReference type="EMBL" id="QPB12118.1"/>
    </source>
</evidence>
<dbReference type="Proteomes" id="UP000663042">
    <property type="component" value="Segment"/>
</dbReference>
<dbReference type="Pfam" id="PF00149">
    <property type="entry name" value="Metallophos"/>
    <property type="match status" value="1"/>
</dbReference>
<evidence type="ECO:0000313" key="3">
    <source>
        <dbReference type="Proteomes" id="UP000663042"/>
    </source>
</evidence>
<dbReference type="GeneID" id="65132465"/>
<dbReference type="InterPro" id="IPR029052">
    <property type="entry name" value="Metallo-depent_PP-like"/>
</dbReference>
<dbReference type="InterPro" id="IPR050535">
    <property type="entry name" value="DNA_Repair-Maintenance_Comp"/>
</dbReference>
<keyword evidence="3" id="KW-1185">Reference proteome</keyword>
<feature type="domain" description="Calcineurin-like phosphoesterase" evidence="1">
    <location>
        <begin position="1"/>
        <end position="177"/>
    </location>
</feature>
<dbReference type="RefSeq" id="YP_010113905.1">
    <property type="nucleotide sequence ID" value="NC_055910.1"/>
</dbReference>
<accession>A0A873WS19</accession>
<evidence type="ECO:0000259" key="1">
    <source>
        <dbReference type="Pfam" id="PF00149"/>
    </source>
</evidence>
<reference evidence="2 3" key="1">
    <citation type="submission" date="2020-10" db="EMBL/GenBank/DDBJ databases">
        <title>Novel bacteriophages targeting Providencia spp. as potential agents for phage therapy.</title>
        <authorList>
            <person name="Rakov C."/>
            <person name="Alkalay-Oren S."/>
            <person name="Coppenhagen-Glazer S."/>
            <person name="Hazan R."/>
        </authorList>
    </citation>
    <scope>NUCLEOTIDE SEQUENCE [LARGE SCALE GENOMIC DNA]</scope>
</reference>
<organism evidence="2 3">
    <name type="scientific">Providencia phage PSTCR5</name>
    <dbReference type="NCBI Taxonomy" id="2783547"/>
    <lineage>
        <taxon>Viruses</taxon>
        <taxon>Duplodnaviria</taxon>
        <taxon>Heunggongvirae</taxon>
        <taxon>Uroviricota</taxon>
        <taxon>Caudoviricetes</taxon>
        <taxon>Demerecviridae</taxon>
        <taxon>Priunavirus</taxon>
        <taxon>Priunavirus PSTCR5</taxon>
    </lineage>
</organism>
<dbReference type="PANTHER" id="PTHR30337">
    <property type="entry name" value="COMPONENT OF ATP-DEPENDENT DSDNA EXONUCLEASE"/>
    <property type="match status" value="1"/>
</dbReference>
<dbReference type="KEGG" id="vg:65132465"/>
<proteinExistence type="predicted"/>